<dbReference type="Proteomes" id="UP000008810">
    <property type="component" value="Chromosome 1"/>
</dbReference>
<reference evidence="3 4" key="1">
    <citation type="journal article" date="2010" name="Nature">
        <title>Genome sequencing and analysis of the model grass Brachypodium distachyon.</title>
        <authorList>
            <consortium name="International Brachypodium Initiative"/>
        </authorList>
    </citation>
    <scope>NUCLEOTIDE SEQUENCE [LARGE SCALE GENOMIC DNA]</scope>
    <source>
        <strain evidence="3 4">Bd21</strain>
    </source>
</reference>
<feature type="signal peptide" evidence="2">
    <location>
        <begin position="1"/>
        <end position="21"/>
    </location>
</feature>
<reference evidence="3" key="2">
    <citation type="submission" date="2017-06" db="EMBL/GenBank/DDBJ databases">
        <title>WGS assembly of Brachypodium distachyon.</title>
        <authorList>
            <consortium name="The International Brachypodium Initiative"/>
            <person name="Lucas S."/>
            <person name="Harmon-Smith M."/>
            <person name="Lail K."/>
            <person name="Tice H."/>
            <person name="Grimwood J."/>
            <person name="Bruce D."/>
            <person name="Barry K."/>
            <person name="Shu S."/>
            <person name="Lindquist E."/>
            <person name="Wang M."/>
            <person name="Pitluck S."/>
            <person name="Vogel J.P."/>
            <person name="Garvin D.F."/>
            <person name="Mockler T.C."/>
            <person name="Schmutz J."/>
            <person name="Rokhsar D."/>
            <person name="Bevan M.W."/>
        </authorList>
    </citation>
    <scope>NUCLEOTIDE SEQUENCE</scope>
    <source>
        <strain evidence="3">Bd21</strain>
    </source>
</reference>
<feature type="chain" id="PRO_5033311834" evidence="2">
    <location>
        <begin position="22"/>
        <end position="135"/>
    </location>
</feature>
<dbReference type="EnsemblPlants" id="PNT78316">
    <property type="protein sequence ID" value="PNT78316"/>
    <property type="gene ID" value="BRADI_1g77295v3"/>
</dbReference>
<organism evidence="3">
    <name type="scientific">Brachypodium distachyon</name>
    <name type="common">Purple false brome</name>
    <name type="synonym">Trachynia distachya</name>
    <dbReference type="NCBI Taxonomy" id="15368"/>
    <lineage>
        <taxon>Eukaryota</taxon>
        <taxon>Viridiplantae</taxon>
        <taxon>Streptophyta</taxon>
        <taxon>Embryophyta</taxon>
        <taxon>Tracheophyta</taxon>
        <taxon>Spermatophyta</taxon>
        <taxon>Magnoliopsida</taxon>
        <taxon>Liliopsida</taxon>
        <taxon>Poales</taxon>
        <taxon>Poaceae</taxon>
        <taxon>BOP clade</taxon>
        <taxon>Pooideae</taxon>
        <taxon>Stipodae</taxon>
        <taxon>Brachypodieae</taxon>
        <taxon>Brachypodium</taxon>
    </lineage>
</organism>
<dbReference type="InParanoid" id="A0A2K2DVL2"/>
<dbReference type="AlphaFoldDB" id="A0A2K2DVL2"/>
<dbReference type="EMBL" id="CM000880">
    <property type="protein sequence ID" value="PNT78316.1"/>
    <property type="molecule type" value="Genomic_DNA"/>
</dbReference>
<proteinExistence type="predicted"/>
<protein>
    <submittedName>
        <fullName evidence="3 4">Uncharacterized protein</fullName>
    </submittedName>
</protein>
<evidence type="ECO:0000256" key="2">
    <source>
        <dbReference type="SAM" id="SignalP"/>
    </source>
</evidence>
<reference evidence="4" key="3">
    <citation type="submission" date="2018-08" db="UniProtKB">
        <authorList>
            <consortium name="EnsemblPlants"/>
        </authorList>
    </citation>
    <scope>IDENTIFICATION</scope>
    <source>
        <strain evidence="4">cv. Bd21</strain>
    </source>
</reference>
<keyword evidence="5" id="KW-1185">Reference proteome</keyword>
<dbReference type="Gramene" id="PNT78316">
    <property type="protein sequence ID" value="PNT78316"/>
    <property type="gene ID" value="BRADI_1g77295v3"/>
</dbReference>
<evidence type="ECO:0000256" key="1">
    <source>
        <dbReference type="SAM" id="MobiDB-lite"/>
    </source>
</evidence>
<feature type="region of interest" description="Disordered" evidence="1">
    <location>
        <begin position="82"/>
        <end position="135"/>
    </location>
</feature>
<feature type="compositionally biased region" description="Basic residues" evidence="1">
    <location>
        <begin position="114"/>
        <end position="123"/>
    </location>
</feature>
<evidence type="ECO:0000313" key="5">
    <source>
        <dbReference type="Proteomes" id="UP000008810"/>
    </source>
</evidence>
<evidence type="ECO:0000313" key="3">
    <source>
        <dbReference type="EMBL" id="PNT78316.1"/>
    </source>
</evidence>
<gene>
    <name evidence="3" type="ORF">BRADI_1g77295v3</name>
</gene>
<feature type="compositionally biased region" description="Basic and acidic residues" evidence="1">
    <location>
        <begin position="92"/>
        <end position="102"/>
    </location>
</feature>
<name>A0A2K2DVL2_BRADI</name>
<evidence type="ECO:0000313" key="4">
    <source>
        <dbReference type="EnsemblPlants" id="PNT78316"/>
    </source>
</evidence>
<accession>A0A2K2DVL2</accession>
<keyword evidence="2" id="KW-0732">Signal</keyword>
<sequence length="135" mass="15202">MGKISSRNVFLLHWFIPSVDLQPDARPPPDQAPRGRLGRIRLLLRSHLLLRPTQLLVPRPTPRRHFISPHQQMKSELAKQAIHAGPARGGCRAREDGGKVRAEPAQGPPPARVFLRRPPRRSRLGFGHREGLHDG</sequence>